<evidence type="ECO:0000313" key="3">
    <source>
        <dbReference type="EMBL" id="RLQ96510.1"/>
    </source>
</evidence>
<organism evidence="3 4">
    <name type="scientific">Falsibacillus albus</name>
    <dbReference type="NCBI Taxonomy" id="2478915"/>
    <lineage>
        <taxon>Bacteria</taxon>
        <taxon>Bacillati</taxon>
        <taxon>Bacillota</taxon>
        <taxon>Bacilli</taxon>
        <taxon>Bacillales</taxon>
        <taxon>Bacillaceae</taxon>
        <taxon>Falsibacillus</taxon>
    </lineage>
</organism>
<dbReference type="OrthoDB" id="2968783at2"/>
<name>A0A3L7K143_9BACI</name>
<keyword evidence="2" id="KW-0732">Signal</keyword>
<accession>A0A3L7K143</accession>
<feature type="chain" id="PRO_5017991668" evidence="2">
    <location>
        <begin position="25"/>
        <end position="193"/>
    </location>
</feature>
<keyword evidence="4" id="KW-1185">Reference proteome</keyword>
<dbReference type="EMBL" id="RCVZ01000003">
    <property type="protein sequence ID" value="RLQ96510.1"/>
    <property type="molecule type" value="Genomic_DNA"/>
</dbReference>
<dbReference type="AlphaFoldDB" id="A0A3L7K143"/>
<evidence type="ECO:0000256" key="1">
    <source>
        <dbReference type="SAM" id="Phobius"/>
    </source>
</evidence>
<dbReference type="RefSeq" id="WP_121679531.1">
    <property type="nucleotide sequence ID" value="NZ_RCVZ01000003.1"/>
</dbReference>
<reference evidence="3 4" key="1">
    <citation type="submission" date="2018-10" db="EMBL/GenBank/DDBJ databases">
        <title>Falsibacillus sp. genome draft.</title>
        <authorList>
            <person name="Shi S."/>
        </authorList>
    </citation>
    <scope>NUCLEOTIDE SEQUENCE [LARGE SCALE GENOMIC DNA]</scope>
    <source>
        <strain evidence="3 4">GY 10110</strain>
    </source>
</reference>
<dbReference type="Proteomes" id="UP000276770">
    <property type="component" value="Unassembled WGS sequence"/>
</dbReference>
<protein>
    <submittedName>
        <fullName evidence="3">Uncharacterized protein</fullName>
    </submittedName>
</protein>
<keyword evidence="1" id="KW-0472">Membrane</keyword>
<feature type="transmembrane region" description="Helical" evidence="1">
    <location>
        <begin position="165"/>
        <end position="183"/>
    </location>
</feature>
<evidence type="ECO:0000256" key="2">
    <source>
        <dbReference type="SAM" id="SignalP"/>
    </source>
</evidence>
<keyword evidence="1" id="KW-1133">Transmembrane helix</keyword>
<evidence type="ECO:0000313" key="4">
    <source>
        <dbReference type="Proteomes" id="UP000276770"/>
    </source>
</evidence>
<gene>
    <name evidence="3" type="ORF">D9X91_05230</name>
</gene>
<sequence length="193" mass="21725">MKKFLSTIALMVFCFIFSIHSIHAAPDPSGLEKSKSKAEIHIIGTIQSDRLIEDHSSRQLQDREMNIRIDRIKKLPTNLYWKINDVVPIPYSYIASWGDYSGGRSLQVRKGDLIEVWGNLNNGRVDLVAEGYGAEIIQPAGDRIEHIKEPLSHRLHRWSINDSSLTVMALLGLFIVFLAALGLSSQKRTGRSS</sequence>
<proteinExistence type="predicted"/>
<keyword evidence="1" id="KW-0812">Transmembrane</keyword>
<comment type="caution">
    <text evidence="3">The sequence shown here is derived from an EMBL/GenBank/DDBJ whole genome shotgun (WGS) entry which is preliminary data.</text>
</comment>
<feature type="signal peptide" evidence="2">
    <location>
        <begin position="1"/>
        <end position="24"/>
    </location>
</feature>